<organism evidence="1 2">
    <name type="scientific">Pyropia yezoensis</name>
    <name type="common">Susabi-nori</name>
    <name type="synonym">Porphyra yezoensis</name>
    <dbReference type="NCBI Taxonomy" id="2788"/>
    <lineage>
        <taxon>Eukaryota</taxon>
        <taxon>Rhodophyta</taxon>
        <taxon>Bangiophyceae</taxon>
        <taxon>Bangiales</taxon>
        <taxon>Bangiaceae</taxon>
        <taxon>Pyropia</taxon>
    </lineage>
</organism>
<dbReference type="Proteomes" id="UP000798662">
    <property type="component" value="Chromosome 3"/>
</dbReference>
<dbReference type="EMBL" id="CM020620">
    <property type="protein sequence ID" value="KAK1867031.1"/>
    <property type="molecule type" value="Genomic_DNA"/>
</dbReference>
<evidence type="ECO:0000313" key="2">
    <source>
        <dbReference type="Proteomes" id="UP000798662"/>
    </source>
</evidence>
<comment type="caution">
    <text evidence="1">The sequence shown here is derived from an EMBL/GenBank/DDBJ whole genome shotgun (WGS) entry which is preliminary data.</text>
</comment>
<name>A0ACC3C9W6_PYRYE</name>
<reference evidence="1" key="1">
    <citation type="submission" date="2019-11" db="EMBL/GenBank/DDBJ databases">
        <title>Nori genome reveals adaptations in red seaweeds to the harsh intertidal environment.</title>
        <authorList>
            <person name="Wang D."/>
            <person name="Mao Y."/>
        </authorList>
    </citation>
    <scope>NUCLEOTIDE SEQUENCE</scope>
    <source>
        <tissue evidence="1">Gametophyte</tissue>
    </source>
</reference>
<proteinExistence type="predicted"/>
<keyword evidence="2" id="KW-1185">Reference proteome</keyword>
<protein>
    <submittedName>
        <fullName evidence="1">Uncharacterized protein</fullName>
    </submittedName>
</protein>
<accession>A0ACC3C9W6</accession>
<evidence type="ECO:0000313" key="1">
    <source>
        <dbReference type="EMBL" id="KAK1867031.1"/>
    </source>
</evidence>
<sequence length="252" mass="24649">MTTTAAAAAAAAGGGAADDDDPAASADALRQLCSAYCAAAEVLLALAEAEGEPGGGGAAAAAAHDAAAEAALAEAVTLGGADGGVRVEAGVGMANLRLSQGRRAEAKAEMRSVCRALVAGVAAARAATEAASVAALSQGGAPAGRGEMGTEEAAAAAVEPPALELRIAAGKQAVEVGLHRLALAVLGGVVEEEDRNVEVWYLLAWSHARLGEAAAAAAALGRLREVVSKGDVEGVLDDDLVDRLEASLARGR</sequence>
<gene>
    <name evidence="1" type="ORF">I4F81_009541</name>
</gene>